<dbReference type="GO" id="GO:0008360">
    <property type="term" value="P:regulation of cell shape"/>
    <property type="evidence" value="ECO:0007669"/>
    <property type="project" value="UniProtKB-KW"/>
</dbReference>
<evidence type="ECO:0000259" key="12">
    <source>
        <dbReference type="Pfam" id="PF04101"/>
    </source>
</evidence>
<dbReference type="InterPro" id="IPR007235">
    <property type="entry name" value="Glyco_trans_28_C"/>
</dbReference>
<dbReference type="Gene3D" id="3.40.50.2000">
    <property type="entry name" value="Glycogen Phosphorylase B"/>
    <property type="match status" value="2"/>
</dbReference>
<proteinExistence type="inferred from homology"/>
<dbReference type="UniPathway" id="UPA00219"/>
<evidence type="ECO:0000313" key="14">
    <source>
        <dbReference type="Proteomes" id="UP000051672"/>
    </source>
</evidence>
<sequence>MRIVVSGGGTGGHIYPALALINQLKKRHLADAVLYVGTEAGLESRIVPANGIDFATIKVQGFKRSLTLENFKTITEFIKSVGDAKRLLKAFKPDVVIGTGGYVSGATVYAASRLHIPTVIHEQNSVAGVTNKFLSHFVTKIAIAFPEVATTFPAKKVVLTGNPRAQEVADLTRNQRLADYGLNPVAPTLLIFGGSRGAPKMNQAALDAIPELAQANIQTLFVTGRRHFDALHSAHPTMPAGIVMVPYIDDMPSILPDISLIVGRSGATSLAELTALGIPSILIPSPNVTGNHQMINAQSLANAGAAIVIPETELTADFGRQVVALMQDGPRLAAMAQNAKRLGVKDAADQLIDVLQAAIKESPHG</sequence>
<feature type="domain" description="Glycosyltransferase family 28 N-terminal" evidence="11">
    <location>
        <begin position="3"/>
        <end position="143"/>
    </location>
</feature>
<name>A0A0R2AYW1_9LACO</name>
<feature type="binding site" evidence="10">
    <location>
        <position position="195"/>
    </location>
    <ligand>
        <name>UDP-N-acetyl-alpha-D-glucosamine</name>
        <dbReference type="ChEBI" id="CHEBI:57705"/>
    </ligand>
</feature>
<evidence type="ECO:0000256" key="6">
    <source>
        <dbReference type="ARBA" id="ARBA00022984"/>
    </source>
</evidence>
<keyword evidence="8 10" id="KW-0131">Cell cycle</keyword>
<dbReference type="PANTHER" id="PTHR21015">
    <property type="entry name" value="UDP-N-ACETYLGLUCOSAMINE--N-ACETYLMURAMYL-(PENTAPEPTIDE) PYROPHOSPHORYL-UNDECAPRENOL N-ACETYLGLUCOSAMINE TRANSFERASE 1"/>
    <property type="match status" value="1"/>
</dbReference>
<dbReference type="Pfam" id="PF04101">
    <property type="entry name" value="Glyco_tran_28_C"/>
    <property type="match status" value="1"/>
</dbReference>
<dbReference type="SUPFAM" id="SSF53756">
    <property type="entry name" value="UDP-Glycosyltransferase/glycogen phosphorylase"/>
    <property type="match status" value="1"/>
</dbReference>
<comment type="caution">
    <text evidence="10">Lacks conserved residue(s) required for the propagation of feature annotation.</text>
</comment>
<keyword evidence="9 10" id="KW-0961">Cell wall biogenesis/degradation</keyword>
<evidence type="ECO:0000256" key="2">
    <source>
        <dbReference type="ARBA" id="ARBA00022618"/>
    </source>
</evidence>
<dbReference type="PATRIC" id="fig|1423727.3.peg.217"/>
<keyword evidence="4 10" id="KW-0808">Transferase</keyword>
<protein>
    <recommendedName>
        <fullName evidence="10">UDP-N-acetylglucosamine--N-acetylmuramyl-(pentapeptide) pyrophosphoryl-undecaprenol N-acetylglucosamine transferase</fullName>
        <ecNumber evidence="10">2.4.1.227</ecNumber>
    </recommendedName>
    <alternativeName>
        <fullName evidence="10">Undecaprenyl-PP-MurNAc-pentapeptide-UDPGlcNAc GlcNAc transferase</fullName>
    </alternativeName>
</protein>
<evidence type="ECO:0000256" key="9">
    <source>
        <dbReference type="ARBA" id="ARBA00023316"/>
    </source>
</evidence>
<keyword evidence="3 10" id="KW-0328">Glycosyltransferase</keyword>
<keyword evidence="2 10" id="KW-0132">Cell division</keyword>
<comment type="similarity">
    <text evidence="10">Belongs to the glycosyltransferase 28 family. MurG subfamily.</text>
</comment>
<gene>
    <name evidence="10" type="primary">murG</name>
    <name evidence="13" type="ORF">FC34_GL000216</name>
</gene>
<dbReference type="EMBL" id="AYZQ01000001">
    <property type="protein sequence ID" value="KRM72509.1"/>
    <property type="molecule type" value="Genomic_DNA"/>
</dbReference>
<dbReference type="RefSeq" id="WP_057893534.1">
    <property type="nucleotide sequence ID" value="NZ_AYZQ01000001.1"/>
</dbReference>
<comment type="catalytic activity">
    <reaction evidence="10">
        <text>Mur2Ac(oyl-L-Ala-gamma-D-Glu-L-Lys-D-Ala-D-Ala)-di-trans,octa-cis-undecaprenyl diphosphate + UDP-N-acetyl-alpha-D-glucosamine = beta-D-GlcNAc-(1-&gt;4)-Mur2Ac(oyl-L-Ala-gamma-D-Glu-L-Lys-D-Ala-D-Ala)-di-trans,octa-cis-undecaprenyl diphosphate + UDP + H(+)</text>
        <dbReference type="Rhea" id="RHEA:23192"/>
        <dbReference type="ChEBI" id="CHEBI:15378"/>
        <dbReference type="ChEBI" id="CHEBI:57705"/>
        <dbReference type="ChEBI" id="CHEBI:58223"/>
        <dbReference type="ChEBI" id="CHEBI:60032"/>
        <dbReference type="ChEBI" id="CHEBI:60033"/>
        <dbReference type="EC" id="2.4.1.227"/>
    </reaction>
</comment>
<evidence type="ECO:0000256" key="7">
    <source>
        <dbReference type="ARBA" id="ARBA00023136"/>
    </source>
</evidence>
<dbReference type="HAMAP" id="MF_00033">
    <property type="entry name" value="MurG"/>
    <property type="match status" value="1"/>
</dbReference>
<keyword evidence="6 10" id="KW-0573">Peptidoglycan synthesis</keyword>
<dbReference type="GO" id="GO:0071555">
    <property type="term" value="P:cell wall organization"/>
    <property type="evidence" value="ECO:0007669"/>
    <property type="project" value="UniProtKB-KW"/>
</dbReference>
<dbReference type="InterPro" id="IPR004276">
    <property type="entry name" value="GlycoTrans_28_N"/>
</dbReference>
<dbReference type="EC" id="2.4.1.227" evidence="10"/>
<evidence type="ECO:0000256" key="4">
    <source>
        <dbReference type="ARBA" id="ARBA00022679"/>
    </source>
</evidence>
<feature type="binding site" evidence="10">
    <location>
        <position position="248"/>
    </location>
    <ligand>
        <name>UDP-N-acetyl-alpha-D-glucosamine</name>
        <dbReference type="ChEBI" id="CHEBI:57705"/>
    </ligand>
</feature>
<comment type="function">
    <text evidence="10">Cell wall formation. Catalyzes the transfer of a GlcNAc subunit on undecaprenyl-pyrophosphoryl-MurNAc-pentapeptide (lipid intermediate I) to form undecaprenyl-pyrophosphoryl-MurNAc-(pentapeptide)GlcNAc (lipid intermediate II).</text>
</comment>
<evidence type="ECO:0000313" key="13">
    <source>
        <dbReference type="EMBL" id="KRM72509.1"/>
    </source>
</evidence>
<dbReference type="STRING" id="1423727.FC34_GL000216"/>
<dbReference type="OrthoDB" id="9808936at2"/>
<keyword evidence="1 10" id="KW-1003">Cell membrane</keyword>
<dbReference type="GO" id="GO:0009252">
    <property type="term" value="P:peptidoglycan biosynthetic process"/>
    <property type="evidence" value="ECO:0007669"/>
    <property type="project" value="UniProtKB-UniRule"/>
</dbReference>
<keyword evidence="5 10" id="KW-0133">Cell shape</keyword>
<dbReference type="NCBIfam" id="TIGR01133">
    <property type="entry name" value="murG"/>
    <property type="match status" value="1"/>
</dbReference>
<dbReference type="PANTHER" id="PTHR21015:SF22">
    <property type="entry name" value="GLYCOSYLTRANSFERASE"/>
    <property type="match status" value="1"/>
</dbReference>
<dbReference type="GO" id="GO:0050511">
    <property type="term" value="F:undecaprenyldiphospho-muramoylpentapeptide beta-N-acetylglucosaminyltransferase activity"/>
    <property type="evidence" value="ECO:0007669"/>
    <property type="project" value="UniProtKB-UniRule"/>
</dbReference>
<dbReference type="InterPro" id="IPR006009">
    <property type="entry name" value="GlcNAc_MurG"/>
</dbReference>
<feature type="binding site" evidence="10">
    <location>
        <position position="124"/>
    </location>
    <ligand>
        <name>UDP-N-acetyl-alpha-D-glucosamine</name>
        <dbReference type="ChEBI" id="CHEBI:57705"/>
    </ligand>
</feature>
<organism evidence="13 14">
    <name type="scientific">Lacticaseibacillus brantae DSM 23927</name>
    <dbReference type="NCBI Taxonomy" id="1423727"/>
    <lineage>
        <taxon>Bacteria</taxon>
        <taxon>Bacillati</taxon>
        <taxon>Bacillota</taxon>
        <taxon>Bacilli</taxon>
        <taxon>Lactobacillales</taxon>
        <taxon>Lactobacillaceae</taxon>
        <taxon>Lacticaseibacillus</taxon>
    </lineage>
</organism>
<dbReference type="AlphaFoldDB" id="A0A0R2AYW1"/>
<evidence type="ECO:0000256" key="10">
    <source>
        <dbReference type="HAMAP-Rule" id="MF_00033"/>
    </source>
</evidence>
<feature type="binding site" evidence="10">
    <location>
        <position position="293"/>
    </location>
    <ligand>
        <name>UDP-N-acetyl-alpha-D-glucosamine</name>
        <dbReference type="ChEBI" id="CHEBI:57705"/>
    </ligand>
</feature>
<dbReference type="Proteomes" id="UP000051672">
    <property type="component" value="Unassembled WGS sequence"/>
</dbReference>
<dbReference type="CDD" id="cd03785">
    <property type="entry name" value="GT28_MurG"/>
    <property type="match status" value="1"/>
</dbReference>
<keyword evidence="14" id="KW-1185">Reference proteome</keyword>
<feature type="binding site" evidence="10">
    <location>
        <begin position="10"/>
        <end position="12"/>
    </location>
    <ligand>
        <name>UDP-N-acetyl-alpha-D-glucosamine</name>
        <dbReference type="ChEBI" id="CHEBI:57705"/>
    </ligand>
</feature>
<evidence type="ECO:0000256" key="8">
    <source>
        <dbReference type="ARBA" id="ARBA00023306"/>
    </source>
</evidence>
<reference evidence="13 14" key="1">
    <citation type="journal article" date="2015" name="Genome Announc.">
        <title>Expanding the biotechnology potential of lactobacilli through comparative genomics of 213 strains and associated genera.</title>
        <authorList>
            <person name="Sun Z."/>
            <person name="Harris H.M."/>
            <person name="McCann A."/>
            <person name="Guo C."/>
            <person name="Argimon S."/>
            <person name="Zhang W."/>
            <person name="Yang X."/>
            <person name="Jeffery I.B."/>
            <person name="Cooney J.C."/>
            <person name="Kagawa T.F."/>
            <person name="Liu W."/>
            <person name="Song Y."/>
            <person name="Salvetti E."/>
            <person name="Wrobel A."/>
            <person name="Rasinkangas P."/>
            <person name="Parkhill J."/>
            <person name="Rea M.C."/>
            <person name="O'Sullivan O."/>
            <person name="Ritari J."/>
            <person name="Douillard F.P."/>
            <person name="Paul Ross R."/>
            <person name="Yang R."/>
            <person name="Briner A.E."/>
            <person name="Felis G.E."/>
            <person name="de Vos W.M."/>
            <person name="Barrangou R."/>
            <person name="Klaenhammer T.R."/>
            <person name="Caufield P.W."/>
            <person name="Cui Y."/>
            <person name="Zhang H."/>
            <person name="O'Toole P.W."/>
        </authorList>
    </citation>
    <scope>NUCLEOTIDE SEQUENCE [LARGE SCALE GENOMIC DNA]</scope>
    <source>
        <strain evidence="13 14">DSM 23927</strain>
    </source>
</reference>
<dbReference type="GO" id="GO:0005975">
    <property type="term" value="P:carbohydrate metabolic process"/>
    <property type="evidence" value="ECO:0007669"/>
    <property type="project" value="InterPro"/>
</dbReference>
<dbReference type="GO" id="GO:0005886">
    <property type="term" value="C:plasma membrane"/>
    <property type="evidence" value="ECO:0007669"/>
    <property type="project" value="UniProtKB-SubCell"/>
</dbReference>
<comment type="subcellular location">
    <subcellularLocation>
        <location evidence="10">Cell membrane</location>
        <topology evidence="10">Peripheral membrane protein</topology>
        <orientation evidence="10">Cytoplasmic side</orientation>
    </subcellularLocation>
</comment>
<evidence type="ECO:0000259" key="11">
    <source>
        <dbReference type="Pfam" id="PF03033"/>
    </source>
</evidence>
<comment type="pathway">
    <text evidence="10">Cell wall biogenesis; peptidoglycan biosynthesis.</text>
</comment>
<dbReference type="Pfam" id="PF03033">
    <property type="entry name" value="Glyco_transf_28"/>
    <property type="match status" value="1"/>
</dbReference>
<dbReference type="GO" id="GO:0051301">
    <property type="term" value="P:cell division"/>
    <property type="evidence" value="ECO:0007669"/>
    <property type="project" value="UniProtKB-KW"/>
</dbReference>
<evidence type="ECO:0000256" key="5">
    <source>
        <dbReference type="ARBA" id="ARBA00022960"/>
    </source>
</evidence>
<comment type="caution">
    <text evidence="13">The sequence shown here is derived from an EMBL/GenBank/DDBJ whole genome shotgun (WGS) entry which is preliminary data.</text>
</comment>
<evidence type="ECO:0000256" key="1">
    <source>
        <dbReference type="ARBA" id="ARBA00022475"/>
    </source>
</evidence>
<keyword evidence="7 10" id="KW-0472">Membrane</keyword>
<accession>A0A0R2AYW1</accession>
<feature type="domain" description="Glycosyl transferase family 28 C-terminal" evidence="12">
    <location>
        <begin position="188"/>
        <end position="351"/>
    </location>
</feature>
<evidence type="ECO:0000256" key="3">
    <source>
        <dbReference type="ARBA" id="ARBA00022676"/>
    </source>
</evidence>